<name>A0A1I6G5Z7_HALSD</name>
<evidence type="ECO:0000256" key="3">
    <source>
        <dbReference type="ARBA" id="ARBA00022723"/>
    </source>
</evidence>
<evidence type="ECO:0000313" key="9">
    <source>
        <dbReference type="Proteomes" id="UP000198932"/>
    </source>
</evidence>
<dbReference type="InterPro" id="IPR028871">
    <property type="entry name" value="BlueCu_1_BS"/>
</dbReference>
<dbReference type="Gene3D" id="2.60.40.420">
    <property type="entry name" value="Cupredoxins - blue copper proteins"/>
    <property type="match status" value="1"/>
</dbReference>
<dbReference type="PROSITE" id="PS00196">
    <property type="entry name" value="COPPER_BLUE"/>
    <property type="match status" value="1"/>
</dbReference>
<accession>A0A1I6G5Z7</accession>
<proteinExistence type="predicted"/>
<dbReference type="AlphaFoldDB" id="A0A1I6G5Z7"/>
<dbReference type="SUPFAM" id="SSF49503">
    <property type="entry name" value="Cupredoxins"/>
    <property type="match status" value="1"/>
</dbReference>
<dbReference type="PANTHER" id="PTHR34192">
    <property type="entry name" value="PLASTOCYANIN MAJOR ISOFORM, CHLOROPLASTIC-RELATED"/>
    <property type="match status" value="1"/>
</dbReference>
<dbReference type="GO" id="GO:0016020">
    <property type="term" value="C:membrane"/>
    <property type="evidence" value="ECO:0007669"/>
    <property type="project" value="UniProtKB-SubCell"/>
</dbReference>
<keyword evidence="2" id="KW-0813">Transport</keyword>
<evidence type="ECO:0000256" key="6">
    <source>
        <dbReference type="ARBA" id="ARBA00023136"/>
    </source>
</evidence>
<dbReference type="GO" id="GO:0005507">
    <property type="term" value="F:copper ion binding"/>
    <property type="evidence" value="ECO:0007669"/>
    <property type="project" value="InterPro"/>
</dbReference>
<keyword evidence="9" id="KW-1185">Reference proteome</keyword>
<dbReference type="PANTHER" id="PTHR34192:SF10">
    <property type="entry name" value="PLASTOCYANIN MAJOR ISOFORM, CHLOROPLASTIC-RELATED"/>
    <property type="match status" value="1"/>
</dbReference>
<protein>
    <submittedName>
        <fullName evidence="8">Plastocyanin</fullName>
    </submittedName>
</protein>
<dbReference type="EMBL" id="FOYN01000002">
    <property type="protein sequence ID" value="SFR37618.1"/>
    <property type="molecule type" value="Genomic_DNA"/>
</dbReference>
<evidence type="ECO:0000256" key="1">
    <source>
        <dbReference type="ARBA" id="ARBA00004370"/>
    </source>
</evidence>
<evidence type="ECO:0000259" key="7">
    <source>
        <dbReference type="Pfam" id="PF00127"/>
    </source>
</evidence>
<evidence type="ECO:0000256" key="4">
    <source>
        <dbReference type="ARBA" id="ARBA00022982"/>
    </source>
</evidence>
<dbReference type="RefSeq" id="WP_092921053.1">
    <property type="nucleotide sequence ID" value="NZ_FOYN01000002.1"/>
</dbReference>
<dbReference type="GO" id="GO:0009055">
    <property type="term" value="F:electron transfer activity"/>
    <property type="evidence" value="ECO:0007669"/>
    <property type="project" value="InterPro"/>
</dbReference>
<dbReference type="Proteomes" id="UP000198932">
    <property type="component" value="Unassembled WGS sequence"/>
</dbReference>
<dbReference type="PROSITE" id="PS51257">
    <property type="entry name" value="PROKAR_LIPOPROTEIN"/>
    <property type="match status" value="1"/>
</dbReference>
<evidence type="ECO:0000256" key="2">
    <source>
        <dbReference type="ARBA" id="ARBA00022448"/>
    </source>
</evidence>
<dbReference type="Pfam" id="PF00127">
    <property type="entry name" value="Copper-bind"/>
    <property type="match status" value="1"/>
</dbReference>
<gene>
    <name evidence="8" type="ORF">SAMN04487937_1659</name>
</gene>
<feature type="domain" description="Blue (type 1) copper" evidence="7">
    <location>
        <begin position="41"/>
        <end position="140"/>
    </location>
</feature>
<evidence type="ECO:0000256" key="5">
    <source>
        <dbReference type="ARBA" id="ARBA00023008"/>
    </source>
</evidence>
<dbReference type="InterPro" id="IPR008972">
    <property type="entry name" value="Cupredoxin"/>
</dbReference>
<organism evidence="8 9">
    <name type="scientific">Halorubrum sodomense</name>
    <dbReference type="NCBI Taxonomy" id="35743"/>
    <lineage>
        <taxon>Archaea</taxon>
        <taxon>Methanobacteriati</taxon>
        <taxon>Methanobacteriota</taxon>
        <taxon>Stenosarchaea group</taxon>
        <taxon>Halobacteria</taxon>
        <taxon>Halobacteriales</taxon>
        <taxon>Haloferacaceae</taxon>
        <taxon>Halorubrum</taxon>
    </lineage>
</organism>
<keyword evidence="3" id="KW-0479">Metal-binding</keyword>
<comment type="subcellular location">
    <subcellularLocation>
        <location evidence="1">Membrane</location>
    </subcellularLocation>
</comment>
<keyword evidence="4" id="KW-0249">Electron transport</keyword>
<evidence type="ECO:0000313" key="8">
    <source>
        <dbReference type="EMBL" id="SFR37618.1"/>
    </source>
</evidence>
<dbReference type="STRING" id="35743.SAMN04487937_1659"/>
<reference evidence="9" key="1">
    <citation type="submission" date="2016-10" db="EMBL/GenBank/DDBJ databases">
        <authorList>
            <person name="Varghese N."/>
            <person name="Submissions S."/>
        </authorList>
    </citation>
    <scope>NUCLEOTIDE SEQUENCE [LARGE SCALE GENOMIC DNA]</scope>
    <source>
        <strain evidence="9">RD 26</strain>
    </source>
</reference>
<keyword evidence="6" id="KW-0472">Membrane</keyword>
<sequence>MYRRRFLRRAGAAGSAAATVGLAGCASVGGEPDYDVGMVATAYRPREVTVSVGDTVVWENTSARAHTVTATEGGIPDAAEFFASGGFDDYASAESAWWSDFGGRLENGDRFDHTFTVPGTYEYVCIPHRKAGMFGTVVVEE</sequence>
<dbReference type="InterPro" id="IPR000923">
    <property type="entry name" value="BlueCu_1"/>
</dbReference>
<dbReference type="OrthoDB" id="4392at2157"/>
<keyword evidence="5" id="KW-0186">Copper</keyword>